<dbReference type="EMBL" id="SMGQ01000012">
    <property type="protein sequence ID" value="TCK93105.1"/>
    <property type="molecule type" value="Genomic_DNA"/>
</dbReference>
<keyword evidence="4" id="KW-1185">Reference proteome</keyword>
<accession>A0A4R1MKU0</accession>
<name>A0A4R1MKU0_9FIRM</name>
<dbReference type="InterPro" id="IPR043756">
    <property type="entry name" value="DUF5702"/>
</dbReference>
<feature type="region of interest" description="Disordered" evidence="2">
    <location>
        <begin position="347"/>
        <end position="367"/>
    </location>
</feature>
<dbReference type="AlphaFoldDB" id="A0A4R1MKU0"/>
<feature type="coiled-coil region" evidence="1">
    <location>
        <begin position="932"/>
        <end position="959"/>
    </location>
</feature>
<comment type="caution">
    <text evidence="3">The sequence shown here is derived from an EMBL/GenBank/DDBJ whole genome shotgun (WGS) entry which is preliminary data.</text>
</comment>
<keyword evidence="1" id="KW-0175">Coiled coil</keyword>
<dbReference type="Proteomes" id="UP000294545">
    <property type="component" value="Unassembled WGS sequence"/>
</dbReference>
<dbReference type="Pfam" id="PF18960">
    <property type="entry name" value="DUF5702"/>
    <property type="match status" value="1"/>
</dbReference>
<gene>
    <name evidence="3" type="ORF">EDC19_1283</name>
</gene>
<proteinExistence type="predicted"/>
<evidence type="ECO:0000313" key="4">
    <source>
        <dbReference type="Proteomes" id="UP000294545"/>
    </source>
</evidence>
<sequence>MKREEGAITIFLSLILIIMLSIVATTVEAARINTSKMYVERALNTAMNSVLAQYDTELKDQYSLMTLDAGYGKNTIDTTQMINQMNHYLQHSLNPQKDLQEPSIFHKLIHTNNQQQEQFIDLYRFNIKDIQIENYTSLIDEQTEIFKYQILENMKYKGPMLLIEGFLDKLELISKSSKTAQVVQDKAEVDDKVSEFGSNYLDLMSTIDGTSFKKETIHTDRNNNILMNHHFVKQLSTQHTQEDRLTNNAILNQAIAQKQYTPDKEEVINLLTYALIERVTFYQLEEEIESIKEEIGNLNSKMSRPRRRVSTLERDIRALISDINKAEDESSVESLIRTLEKKEKELSSEKKELNKRQDQKDDLELKRKDLENQKDKAEEGYFDNLLTYELAIEELMLTLSEIESKNRLGLKQIGLINEDLEYLKKEINTYETLLNNNKEGIIPQTYVALEQDLKDLKQSLNIQENGQPNLNLLDNIPAMEEALTKNLDILIQEEIDALSQYYDDALYQQIDNKAKVLSKSHANIGTGEVKAIEQIKDLLLYYDKINGYGEATIQYLQFDYSDFNLEGIDQEVVKTDPRDNEDLKNQDQLIQSGISDYLQDNKGIDPTQLPSTLLEQEKQKDQVNEVTFNDRSFAKKALDLLVGFGESIGNQIRDLPEQLLINEYIIGHFATAVDHLDSAEDLTLTNYKLTDHYLDYEVEYIIEGQLKEEDNLKGVSSKIVTTRFGLNLIHILSDPVKRQITFNMAAAIIGWSPLAFLVYMVQFLLMSAWSYAESHIDLRLLLKGEAVVFIKTKKDWILDETGIKHFVIDTVTEQATEYANEKIQQIVDKTNRMIEEFGQDIDESLQNYASDTIGTVFNEAYRMQEEATDYMDQKIEEVINTHITAIMNGTDSPHMDVEILYDHQGNDLVQDITQAINAEKNTIIEGGITHAIEVKESVYKAIEEQTAKAKEKVEQTVENAIQTSINEVKNTLQDEVSNIGETAQQVTKNTIDDISKHLKDTINTHVNESVSTDVIKNEEDNVLGKMNVTFSYKDYLRLFLMVNVNEKTKLARTLDCIQMNGYDTRGEDYTLQQQLYAYHAKAIVEMDYIFFNFPFMPEYIKNFGKNKRTITVELSQSY</sequence>
<evidence type="ECO:0000256" key="2">
    <source>
        <dbReference type="SAM" id="MobiDB-lite"/>
    </source>
</evidence>
<dbReference type="RefSeq" id="WP_132282019.1">
    <property type="nucleotide sequence ID" value="NZ_SMGQ01000012.1"/>
</dbReference>
<organism evidence="3 4">
    <name type="scientific">Natranaerovirga hydrolytica</name>
    <dbReference type="NCBI Taxonomy" id="680378"/>
    <lineage>
        <taxon>Bacteria</taxon>
        <taxon>Bacillati</taxon>
        <taxon>Bacillota</taxon>
        <taxon>Clostridia</taxon>
        <taxon>Lachnospirales</taxon>
        <taxon>Natranaerovirgaceae</taxon>
        <taxon>Natranaerovirga</taxon>
    </lineage>
</organism>
<protein>
    <submittedName>
        <fullName evidence="3">Uncharacterized protein</fullName>
    </submittedName>
</protein>
<evidence type="ECO:0000313" key="3">
    <source>
        <dbReference type="EMBL" id="TCK93105.1"/>
    </source>
</evidence>
<reference evidence="3 4" key="1">
    <citation type="submission" date="2019-03" db="EMBL/GenBank/DDBJ databases">
        <title>Genomic Encyclopedia of Type Strains, Phase IV (KMG-IV): sequencing the most valuable type-strain genomes for metagenomic binning, comparative biology and taxonomic classification.</title>
        <authorList>
            <person name="Goeker M."/>
        </authorList>
    </citation>
    <scope>NUCLEOTIDE SEQUENCE [LARGE SCALE GENOMIC DNA]</scope>
    <source>
        <strain evidence="3 4">DSM 24176</strain>
    </source>
</reference>
<dbReference type="OrthoDB" id="5135382at2"/>
<evidence type="ECO:0000256" key="1">
    <source>
        <dbReference type="SAM" id="Coils"/>
    </source>
</evidence>